<accession>A0ACB9A0T3</accession>
<name>A0ACB9A0T3_ARCLA</name>
<sequence length="133" mass="15002">MLSNQSNGSNSFDDTIIPFLSNLIGRIHSLLMINRLNRSNGSHFTITITHHHSHTDNHPLRKYNTKDTQIPVCATKFDFLFAFLALGFTICNHSKRAFLGSFWLLVHRSKDLRTSALVKSISLVEYIGELGGC</sequence>
<keyword evidence="2" id="KW-1185">Reference proteome</keyword>
<evidence type="ECO:0000313" key="2">
    <source>
        <dbReference type="Proteomes" id="UP001055879"/>
    </source>
</evidence>
<reference evidence="2" key="1">
    <citation type="journal article" date="2022" name="Mol. Ecol. Resour.">
        <title>The genomes of chicory, endive, great burdock and yacon provide insights into Asteraceae palaeo-polyploidization history and plant inulin production.</title>
        <authorList>
            <person name="Fan W."/>
            <person name="Wang S."/>
            <person name="Wang H."/>
            <person name="Wang A."/>
            <person name="Jiang F."/>
            <person name="Liu H."/>
            <person name="Zhao H."/>
            <person name="Xu D."/>
            <person name="Zhang Y."/>
        </authorList>
    </citation>
    <scope>NUCLEOTIDE SEQUENCE [LARGE SCALE GENOMIC DNA]</scope>
    <source>
        <strain evidence="2">cv. Niubang</strain>
    </source>
</reference>
<comment type="caution">
    <text evidence="1">The sequence shown here is derived from an EMBL/GenBank/DDBJ whole genome shotgun (WGS) entry which is preliminary data.</text>
</comment>
<proteinExistence type="predicted"/>
<dbReference type="Proteomes" id="UP001055879">
    <property type="component" value="Linkage Group LG09"/>
</dbReference>
<gene>
    <name evidence="1" type="ORF">L6452_27584</name>
</gene>
<evidence type="ECO:0000313" key="1">
    <source>
        <dbReference type="EMBL" id="KAI3702010.1"/>
    </source>
</evidence>
<protein>
    <submittedName>
        <fullName evidence="1">Uncharacterized protein</fullName>
    </submittedName>
</protein>
<organism evidence="1 2">
    <name type="scientific">Arctium lappa</name>
    <name type="common">Greater burdock</name>
    <name type="synonym">Lappa major</name>
    <dbReference type="NCBI Taxonomy" id="4217"/>
    <lineage>
        <taxon>Eukaryota</taxon>
        <taxon>Viridiplantae</taxon>
        <taxon>Streptophyta</taxon>
        <taxon>Embryophyta</taxon>
        <taxon>Tracheophyta</taxon>
        <taxon>Spermatophyta</taxon>
        <taxon>Magnoliopsida</taxon>
        <taxon>eudicotyledons</taxon>
        <taxon>Gunneridae</taxon>
        <taxon>Pentapetalae</taxon>
        <taxon>asterids</taxon>
        <taxon>campanulids</taxon>
        <taxon>Asterales</taxon>
        <taxon>Asteraceae</taxon>
        <taxon>Carduoideae</taxon>
        <taxon>Cardueae</taxon>
        <taxon>Arctiinae</taxon>
        <taxon>Arctium</taxon>
    </lineage>
</organism>
<dbReference type="EMBL" id="CM042055">
    <property type="protein sequence ID" value="KAI3702010.1"/>
    <property type="molecule type" value="Genomic_DNA"/>
</dbReference>
<reference evidence="1 2" key="2">
    <citation type="journal article" date="2022" name="Mol. Ecol. Resour.">
        <title>The genomes of chicory, endive, great burdock and yacon provide insights into Asteraceae paleo-polyploidization history and plant inulin production.</title>
        <authorList>
            <person name="Fan W."/>
            <person name="Wang S."/>
            <person name="Wang H."/>
            <person name="Wang A."/>
            <person name="Jiang F."/>
            <person name="Liu H."/>
            <person name="Zhao H."/>
            <person name="Xu D."/>
            <person name="Zhang Y."/>
        </authorList>
    </citation>
    <scope>NUCLEOTIDE SEQUENCE [LARGE SCALE GENOMIC DNA]</scope>
    <source>
        <strain evidence="2">cv. Niubang</strain>
    </source>
</reference>